<accession>A0A6M5Y728</accession>
<gene>
    <name evidence="3" type="ORF">HNV11_05490</name>
</gene>
<feature type="coiled-coil region" evidence="1">
    <location>
        <begin position="201"/>
        <end position="305"/>
    </location>
</feature>
<proteinExistence type="predicted"/>
<organism evidence="3 4">
    <name type="scientific">Spirosoma taeanense</name>
    <dbReference type="NCBI Taxonomy" id="2735870"/>
    <lineage>
        <taxon>Bacteria</taxon>
        <taxon>Pseudomonadati</taxon>
        <taxon>Bacteroidota</taxon>
        <taxon>Cytophagia</taxon>
        <taxon>Cytophagales</taxon>
        <taxon>Cytophagaceae</taxon>
        <taxon>Spirosoma</taxon>
    </lineage>
</organism>
<dbReference type="Pfam" id="PF13476">
    <property type="entry name" value="AAA_23"/>
    <property type="match status" value="1"/>
</dbReference>
<protein>
    <submittedName>
        <fullName evidence="3">AAA family ATPase</fullName>
    </submittedName>
</protein>
<feature type="domain" description="Rad50/SbcC-type AAA" evidence="2">
    <location>
        <begin position="5"/>
        <end position="246"/>
    </location>
</feature>
<name>A0A6M5Y728_9BACT</name>
<dbReference type="EMBL" id="CP053435">
    <property type="protein sequence ID" value="QJW88873.1"/>
    <property type="molecule type" value="Genomic_DNA"/>
</dbReference>
<dbReference type="RefSeq" id="WP_171738712.1">
    <property type="nucleotide sequence ID" value="NZ_CP053435.1"/>
</dbReference>
<dbReference type="SUPFAM" id="SSF52540">
    <property type="entry name" value="P-loop containing nucleoside triphosphate hydrolases"/>
    <property type="match status" value="1"/>
</dbReference>
<dbReference type="InterPro" id="IPR027417">
    <property type="entry name" value="P-loop_NTPase"/>
</dbReference>
<keyword evidence="4" id="KW-1185">Reference proteome</keyword>
<dbReference type="REBASE" id="401791">
    <property type="entry name" value="M.SspTS118DndDP"/>
</dbReference>
<dbReference type="Proteomes" id="UP000502756">
    <property type="component" value="Chromosome"/>
</dbReference>
<dbReference type="GO" id="GO:0006302">
    <property type="term" value="P:double-strand break repair"/>
    <property type="evidence" value="ECO:0007669"/>
    <property type="project" value="InterPro"/>
</dbReference>
<dbReference type="PANTHER" id="PTHR32114:SF2">
    <property type="entry name" value="ABC TRANSPORTER ABCH.3"/>
    <property type="match status" value="1"/>
</dbReference>
<feature type="coiled-coil region" evidence="1">
    <location>
        <begin position="420"/>
        <end position="454"/>
    </location>
</feature>
<evidence type="ECO:0000259" key="2">
    <source>
        <dbReference type="Pfam" id="PF13476"/>
    </source>
</evidence>
<reference evidence="3 4" key="1">
    <citation type="submission" date="2020-05" db="EMBL/GenBank/DDBJ databases">
        <title>Genome sequencing of Spirosoma sp. TS118.</title>
        <authorList>
            <person name="Lee J.-H."/>
            <person name="Jeong S."/>
            <person name="Zhao L."/>
            <person name="Jung J.-H."/>
            <person name="Kim M.-K."/>
            <person name="Lim S."/>
        </authorList>
    </citation>
    <scope>NUCLEOTIDE SEQUENCE [LARGE SCALE GENOMIC DNA]</scope>
    <source>
        <strain evidence="3 4">TS118</strain>
    </source>
</reference>
<dbReference type="InterPro" id="IPR038729">
    <property type="entry name" value="Rad50/SbcC_AAA"/>
</dbReference>
<dbReference type="GO" id="GO:0016887">
    <property type="term" value="F:ATP hydrolysis activity"/>
    <property type="evidence" value="ECO:0007669"/>
    <property type="project" value="InterPro"/>
</dbReference>
<dbReference type="AlphaFoldDB" id="A0A6M5Y728"/>
<sequence length="669" mass="76671">MVISKIELCNFRIYQGLNVIELTPHKSKNIFIVSGKNGFGKTTFLMSLVWCLYGRQMIDVDDIYEKEIKEQGGYGTYVKSSLNRQAQTKGDTSFHVAVTITGTVIPELPAKEIVIKRSYSTVKGVDTLEILVDGEEKDLIKEELGDSNLTGEEMFIREFIMPIEIAKFFLFDAEKIVNLAENTSVEQRRKLSLAYSEILGIKKYEDIKDEMETLRDRLKQSSANPKDKQLLNTLKAEVENIEVEIESNNKEIGLLKEKRAQLAYEAEQLRDKLVKAGNTVTEEEYQALKKEVKDSSEALELLQNDFRDSFEKIPFAIAGGRLLEVVQQVEDETNYKNALHGQEKVEQRTDQVLTDLLSAERTLKEVVPASVHRFYHDTVKDLIKKHFFAETPDLPADFKLLHDFSSSDTQLLNSFLTDLKQDFRLSFRNLNERRTQLQNQLVAAKKRLAAADSNQEDPMLAADRLKRDDLNLRVVKIDEQIAEYYKSIGKCEDRKDNIEKQISEITKKIKIGEEHRGKYEESEKLIAELQQFVTQFKTDKKKSLEAQILQGLKQLMHKKEFIDRVDVNIYGEDIEIDLYNKAGLKIRKDSLSKGEQQMYATALLRGLVEESQIEFPVFIDLDLQQNTGQIFKQHVEVAHYNSQKGKHTPAMNASVAGCTRSRCTQTSPV</sequence>
<dbReference type="PANTHER" id="PTHR32114">
    <property type="entry name" value="ABC TRANSPORTER ABCH.3"/>
    <property type="match status" value="1"/>
</dbReference>
<keyword evidence="1" id="KW-0175">Coiled coil</keyword>
<evidence type="ECO:0000313" key="4">
    <source>
        <dbReference type="Proteomes" id="UP000502756"/>
    </source>
</evidence>
<dbReference type="Gene3D" id="3.40.50.300">
    <property type="entry name" value="P-loop containing nucleotide triphosphate hydrolases"/>
    <property type="match status" value="1"/>
</dbReference>
<dbReference type="KEGG" id="stae:HNV11_05490"/>
<evidence type="ECO:0000256" key="1">
    <source>
        <dbReference type="SAM" id="Coils"/>
    </source>
</evidence>
<evidence type="ECO:0000313" key="3">
    <source>
        <dbReference type="EMBL" id="QJW88873.1"/>
    </source>
</evidence>